<evidence type="ECO:0000256" key="1">
    <source>
        <dbReference type="SAM" id="MobiDB-lite"/>
    </source>
</evidence>
<dbReference type="Pfam" id="PF13847">
    <property type="entry name" value="Methyltransf_31"/>
    <property type="match status" value="1"/>
</dbReference>
<organism evidence="3 4">
    <name type="scientific">Nonomuraea deserti</name>
    <dbReference type="NCBI Taxonomy" id="1848322"/>
    <lineage>
        <taxon>Bacteria</taxon>
        <taxon>Bacillati</taxon>
        <taxon>Actinomycetota</taxon>
        <taxon>Actinomycetes</taxon>
        <taxon>Streptosporangiales</taxon>
        <taxon>Streptosporangiaceae</taxon>
        <taxon>Nonomuraea</taxon>
    </lineage>
</organism>
<evidence type="ECO:0000259" key="2">
    <source>
        <dbReference type="Pfam" id="PF13847"/>
    </source>
</evidence>
<keyword evidence="3" id="KW-0808">Transferase</keyword>
<dbReference type="GO" id="GO:0032259">
    <property type="term" value="P:methylation"/>
    <property type="evidence" value="ECO:0007669"/>
    <property type="project" value="UniProtKB-KW"/>
</dbReference>
<gene>
    <name evidence="3" type="ORF">E1292_12140</name>
</gene>
<dbReference type="Gene3D" id="3.40.50.150">
    <property type="entry name" value="Vaccinia Virus protein VP39"/>
    <property type="match status" value="1"/>
</dbReference>
<keyword evidence="4" id="KW-1185">Reference proteome</keyword>
<feature type="region of interest" description="Disordered" evidence="1">
    <location>
        <begin position="58"/>
        <end position="98"/>
    </location>
</feature>
<feature type="domain" description="Methyltransferase" evidence="2">
    <location>
        <begin position="1"/>
        <end position="63"/>
    </location>
</feature>
<evidence type="ECO:0000313" key="4">
    <source>
        <dbReference type="Proteomes" id="UP000295258"/>
    </source>
</evidence>
<protein>
    <submittedName>
        <fullName evidence="3">Class I SAM-dependent methyltransferase</fullName>
    </submittedName>
</protein>
<dbReference type="SUPFAM" id="SSF53335">
    <property type="entry name" value="S-adenosyl-L-methionine-dependent methyltransferases"/>
    <property type="match status" value="1"/>
</dbReference>
<dbReference type="AlphaFoldDB" id="A0A4R4VVC2"/>
<dbReference type="CDD" id="cd02440">
    <property type="entry name" value="AdoMet_MTases"/>
    <property type="match status" value="1"/>
</dbReference>
<dbReference type="InterPro" id="IPR029063">
    <property type="entry name" value="SAM-dependent_MTases_sf"/>
</dbReference>
<keyword evidence="3" id="KW-0489">Methyltransferase</keyword>
<dbReference type="Proteomes" id="UP000295258">
    <property type="component" value="Unassembled WGS sequence"/>
</dbReference>
<dbReference type="InterPro" id="IPR025714">
    <property type="entry name" value="Methyltranfer_dom"/>
</dbReference>
<sequence length="98" mass="10616">MRVLDLGSGAGNVSRLAAEFVGPEGSVVGVERDPQAVRRAARLAEDAGWRNVEFREGDVEALSSDPGSSKRSRASTRTCGWARRCSPRSTPRACRSRR</sequence>
<proteinExistence type="predicted"/>
<comment type="caution">
    <text evidence="3">The sequence shown here is derived from an EMBL/GenBank/DDBJ whole genome shotgun (WGS) entry which is preliminary data.</text>
</comment>
<dbReference type="EMBL" id="SMKO01000022">
    <property type="protein sequence ID" value="TDD08227.1"/>
    <property type="molecule type" value="Genomic_DNA"/>
</dbReference>
<reference evidence="3 4" key="1">
    <citation type="submission" date="2019-03" db="EMBL/GenBank/DDBJ databases">
        <title>Draft genome sequences of novel Actinobacteria.</title>
        <authorList>
            <person name="Sahin N."/>
            <person name="Ay H."/>
            <person name="Saygin H."/>
        </authorList>
    </citation>
    <scope>NUCLEOTIDE SEQUENCE [LARGE SCALE GENOMIC DNA]</scope>
    <source>
        <strain evidence="3 4">KC310</strain>
    </source>
</reference>
<accession>A0A4R4VVC2</accession>
<name>A0A4R4VVC2_9ACTN</name>
<dbReference type="GO" id="GO:0008168">
    <property type="term" value="F:methyltransferase activity"/>
    <property type="evidence" value="ECO:0007669"/>
    <property type="project" value="UniProtKB-KW"/>
</dbReference>
<evidence type="ECO:0000313" key="3">
    <source>
        <dbReference type="EMBL" id="TDD08227.1"/>
    </source>
</evidence>